<keyword evidence="3" id="KW-1185">Reference proteome</keyword>
<dbReference type="EMBL" id="JARK01000279">
    <property type="protein sequence ID" value="EYC39047.1"/>
    <property type="molecule type" value="Genomic_DNA"/>
</dbReference>
<name>A0A016WII2_9BILA</name>
<accession>A0A016WII2</accession>
<gene>
    <name evidence="2" type="primary">Acey_s0679.g1456</name>
    <name evidence="2" type="ORF">Y032_0679g1456</name>
</gene>
<proteinExistence type="predicted"/>
<dbReference type="Proteomes" id="UP000024635">
    <property type="component" value="Unassembled WGS sequence"/>
</dbReference>
<feature type="compositionally biased region" description="Polar residues" evidence="1">
    <location>
        <begin position="14"/>
        <end position="27"/>
    </location>
</feature>
<feature type="region of interest" description="Disordered" evidence="1">
    <location>
        <begin position="1"/>
        <end position="100"/>
    </location>
</feature>
<sequence length="179" mass="21350">MGDRYNDRDVNGMQEMQSSFAQLSMSNGYAPRHNGQLRQNDRGRDHDPYRERYEHGNRRNGQVTERRDYESNGYRQERFQESAPAQRLPQRPQERTDVDRPATHLEVASKEARTLFRIAPVHDTQNRRDPRVVMCRFNPTHILDLCNIDAHQRTCKDRRRLEEFGCKFRDVRVSFSFHS</sequence>
<dbReference type="OrthoDB" id="5875234at2759"/>
<feature type="compositionally biased region" description="Basic and acidic residues" evidence="1">
    <location>
        <begin position="1"/>
        <end position="10"/>
    </location>
</feature>
<dbReference type="AlphaFoldDB" id="A0A016WII2"/>
<organism evidence="2 3">
    <name type="scientific">Ancylostoma ceylanicum</name>
    <dbReference type="NCBI Taxonomy" id="53326"/>
    <lineage>
        <taxon>Eukaryota</taxon>
        <taxon>Metazoa</taxon>
        <taxon>Ecdysozoa</taxon>
        <taxon>Nematoda</taxon>
        <taxon>Chromadorea</taxon>
        <taxon>Rhabditida</taxon>
        <taxon>Rhabditina</taxon>
        <taxon>Rhabditomorpha</taxon>
        <taxon>Strongyloidea</taxon>
        <taxon>Ancylostomatidae</taxon>
        <taxon>Ancylostomatinae</taxon>
        <taxon>Ancylostoma</taxon>
    </lineage>
</organism>
<evidence type="ECO:0000313" key="2">
    <source>
        <dbReference type="EMBL" id="EYC39047.1"/>
    </source>
</evidence>
<comment type="caution">
    <text evidence="2">The sequence shown here is derived from an EMBL/GenBank/DDBJ whole genome shotgun (WGS) entry which is preliminary data.</text>
</comment>
<reference evidence="3" key="1">
    <citation type="journal article" date="2015" name="Nat. Genet.">
        <title>The genome and transcriptome of the zoonotic hookworm Ancylostoma ceylanicum identify infection-specific gene families.</title>
        <authorList>
            <person name="Schwarz E.M."/>
            <person name="Hu Y."/>
            <person name="Antoshechkin I."/>
            <person name="Miller M.M."/>
            <person name="Sternberg P.W."/>
            <person name="Aroian R.V."/>
        </authorList>
    </citation>
    <scope>NUCLEOTIDE SEQUENCE</scope>
    <source>
        <strain evidence="3">HY135</strain>
    </source>
</reference>
<protein>
    <recommendedName>
        <fullName evidence="4">CHHC U11-48K-type domain-containing protein</fullName>
    </recommendedName>
</protein>
<evidence type="ECO:0000256" key="1">
    <source>
        <dbReference type="SAM" id="MobiDB-lite"/>
    </source>
</evidence>
<evidence type="ECO:0000313" key="3">
    <source>
        <dbReference type="Proteomes" id="UP000024635"/>
    </source>
</evidence>
<feature type="compositionally biased region" description="Basic and acidic residues" evidence="1">
    <location>
        <begin position="64"/>
        <end position="80"/>
    </location>
</feature>
<evidence type="ECO:0008006" key="4">
    <source>
        <dbReference type="Google" id="ProtNLM"/>
    </source>
</evidence>
<feature type="compositionally biased region" description="Basic and acidic residues" evidence="1">
    <location>
        <begin position="39"/>
        <end position="57"/>
    </location>
</feature>